<organism evidence="2 3">
    <name type="scientific">Mycobacteroides abscessus 21</name>
    <dbReference type="NCBI Taxonomy" id="1299324"/>
    <lineage>
        <taxon>Bacteria</taxon>
        <taxon>Bacillati</taxon>
        <taxon>Actinomycetota</taxon>
        <taxon>Actinomycetes</taxon>
        <taxon>Mycobacteriales</taxon>
        <taxon>Mycobacteriaceae</taxon>
        <taxon>Mycobacteroides</taxon>
        <taxon>Mycobacteroides abscessus</taxon>
    </lineage>
</organism>
<evidence type="ECO:0000313" key="2">
    <source>
        <dbReference type="EMBL" id="EUA49190.1"/>
    </source>
</evidence>
<gene>
    <name evidence="2" type="ORF">I543_5169</name>
</gene>
<reference evidence="2 3" key="1">
    <citation type="submission" date="2013-12" db="EMBL/GenBank/DDBJ databases">
        <authorList>
            <person name="Madinger N."/>
            <person name="Lenaerts A."/>
            <person name="Ordway D."/>
            <person name="DeGroote M.A."/>
            <person name="Parker T."/>
            <person name="Sizemore C."/>
            <person name="Tallon L.J."/>
            <person name="Sadzewicz L.K."/>
            <person name="Sengamalay N."/>
            <person name="Fraser C.M."/>
            <person name="Hine E."/>
            <person name="Shefchek K.A."/>
            <person name="Das S.P."/>
            <person name="Tettelin H."/>
        </authorList>
    </citation>
    <scope>NUCLEOTIDE SEQUENCE [LARGE SCALE GENOMIC DNA]</scope>
    <source>
        <strain evidence="2 3">21</strain>
    </source>
</reference>
<evidence type="ECO:0000313" key="3">
    <source>
        <dbReference type="Proteomes" id="UP000020103"/>
    </source>
</evidence>
<dbReference type="EMBL" id="JAOF01000001">
    <property type="protein sequence ID" value="EUA49190.1"/>
    <property type="molecule type" value="Genomic_DNA"/>
</dbReference>
<protein>
    <submittedName>
        <fullName evidence="2">Uncharacterized protein</fullName>
    </submittedName>
</protein>
<evidence type="ECO:0000256" key="1">
    <source>
        <dbReference type="SAM" id="MobiDB-lite"/>
    </source>
</evidence>
<feature type="region of interest" description="Disordered" evidence="1">
    <location>
        <begin position="25"/>
        <end position="48"/>
    </location>
</feature>
<sequence length="48" mass="5456">MGLASIALTSHSTEWSYRPTTAWQSHTKNTVSHADPKATRQPYFIKHD</sequence>
<accession>A0A829Q8C4</accession>
<dbReference type="AlphaFoldDB" id="A0A829Q8C4"/>
<comment type="caution">
    <text evidence="2">The sequence shown here is derived from an EMBL/GenBank/DDBJ whole genome shotgun (WGS) entry which is preliminary data.</text>
</comment>
<dbReference type="Proteomes" id="UP000020103">
    <property type="component" value="Unassembled WGS sequence"/>
</dbReference>
<name>A0A829Q8C4_9MYCO</name>
<proteinExistence type="predicted"/>